<dbReference type="GO" id="GO:0000974">
    <property type="term" value="C:Prp19 complex"/>
    <property type="evidence" value="ECO:0007669"/>
    <property type="project" value="TreeGrafter"/>
</dbReference>
<keyword evidence="5" id="KW-0508">mRNA splicing</keyword>
<evidence type="ECO:0000313" key="9">
    <source>
        <dbReference type="Proteomes" id="UP001061958"/>
    </source>
</evidence>
<evidence type="ECO:0000256" key="4">
    <source>
        <dbReference type="ARBA" id="ARBA00022728"/>
    </source>
</evidence>
<keyword evidence="7" id="KW-0175">Coiled coil</keyword>
<evidence type="ECO:0000256" key="6">
    <source>
        <dbReference type="ARBA" id="ARBA00023242"/>
    </source>
</evidence>
<evidence type="ECO:0008006" key="10">
    <source>
        <dbReference type="Google" id="ProtNLM"/>
    </source>
</evidence>
<evidence type="ECO:0000256" key="3">
    <source>
        <dbReference type="ARBA" id="ARBA00022664"/>
    </source>
</evidence>
<protein>
    <recommendedName>
        <fullName evidence="10">Pre-mRNA-splicing factor SPF27</fullName>
    </recommendedName>
</protein>
<dbReference type="GO" id="GO:0071013">
    <property type="term" value="C:catalytic step 2 spliceosome"/>
    <property type="evidence" value="ECO:0007669"/>
    <property type="project" value="TreeGrafter"/>
</dbReference>
<reference evidence="8" key="2">
    <citation type="submission" date="2022-01" db="EMBL/GenBank/DDBJ databases">
        <authorList>
            <person name="Hirooka S."/>
            <person name="Miyagishima S.Y."/>
        </authorList>
    </citation>
    <scope>NUCLEOTIDE SEQUENCE</scope>
    <source>
        <strain evidence="8">NBRC 102759</strain>
    </source>
</reference>
<dbReference type="InterPro" id="IPR008409">
    <property type="entry name" value="SPF27"/>
</dbReference>
<name>A0A9C7UQ87_9RHOD</name>
<reference evidence="8" key="1">
    <citation type="journal article" date="2022" name="Proc. Natl. Acad. Sci. U.S.A.">
        <title>Life cycle and functional genomics of the unicellular red alga Galdieria for elucidating algal and plant evolution and industrial use.</title>
        <authorList>
            <person name="Hirooka S."/>
            <person name="Itabashi T."/>
            <person name="Ichinose T.M."/>
            <person name="Onuma R."/>
            <person name="Fujiwara T."/>
            <person name="Yamashita S."/>
            <person name="Jong L.W."/>
            <person name="Tomita R."/>
            <person name="Iwane A.H."/>
            <person name="Miyagishima S.Y."/>
        </authorList>
    </citation>
    <scope>NUCLEOTIDE SEQUENCE</scope>
    <source>
        <strain evidence="8">NBRC 102759</strain>
    </source>
</reference>
<comment type="subcellular location">
    <subcellularLocation>
        <location evidence="1">Nucleus</location>
    </subcellularLocation>
</comment>
<dbReference type="GO" id="GO:0008380">
    <property type="term" value="P:RNA splicing"/>
    <property type="evidence" value="ECO:0007669"/>
    <property type="project" value="UniProtKB-KW"/>
</dbReference>
<evidence type="ECO:0000256" key="1">
    <source>
        <dbReference type="ARBA" id="ARBA00004123"/>
    </source>
</evidence>
<accession>A0A9C7UQ87</accession>
<sequence>MERDKVFPIKQLQEEDTQPLIDALPYADENSLKNREVSRRVASLLEAELSHVDKRSWKEQQQNTRLLSNNLVGIELQRMEEGLPSECENPFKRYEVSYPGGIKEDEVHLWERNVLLLQTSLEHDLLCLANLELLKRYGSQAWLLFISQLEKQVQRYSMKLNEEKNQIDEINVRRRNIQEEALRKLSSLDKSWKQLIRKNRQIELACSRLEDEIRSLKETI</sequence>
<feature type="coiled-coil region" evidence="7">
    <location>
        <begin position="146"/>
        <end position="219"/>
    </location>
</feature>
<comment type="caution">
    <text evidence="8">The sequence shown here is derived from an EMBL/GenBank/DDBJ whole genome shotgun (WGS) entry which is preliminary data.</text>
</comment>
<dbReference type="AlphaFoldDB" id="A0A9C7UQ87"/>
<dbReference type="PANTHER" id="PTHR13296:SF0">
    <property type="entry name" value="PRE-MRNA-SPLICING FACTOR SPF27"/>
    <property type="match status" value="1"/>
</dbReference>
<dbReference type="EMBL" id="BQMJ01000023">
    <property type="protein sequence ID" value="GJQ11302.1"/>
    <property type="molecule type" value="Genomic_DNA"/>
</dbReference>
<evidence type="ECO:0000256" key="5">
    <source>
        <dbReference type="ARBA" id="ARBA00023187"/>
    </source>
</evidence>
<dbReference type="GO" id="GO:0071011">
    <property type="term" value="C:precatalytic spliceosome"/>
    <property type="evidence" value="ECO:0007669"/>
    <property type="project" value="TreeGrafter"/>
</dbReference>
<evidence type="ECO:0000313" key="8">
    <source>
        <dbReference type="EMBL" id="GJQ11302.1"/>
    </source>
</evidence>
<organism evidence="8 9">
    <name type="scientific">Galdieria partita</name>
    <dbReference type="NCBI Taxonomy" id="83374"/>
    <lineage>
        <taxon>Eukaryota</taxon>
        <taxon>Rhodophyta</taxon>
        <taxon>Bangiophyceae</taxon>
        <taxon>Galdieriales</taxon>
        <taxon>Galdieriaceae</taxon>
        <taxon>Galdieria</taxon>
    </lineage>
</organism>
<proteinExistence type="inferred from homology"/>
<evidence type="ECO:0000256" key="7">
    <source>
        <dbReference type="SAM" id="Coils"/>
    </source>
</evidence>
<dbReference type="Pfam" id="PF05700">
    <property type="entry name" value="BCAS2"/>
    <property type="match status" value="1"/>
</dbReference>
<gene>
    <name evidence="8" type="ORF">GpartN1_g3093.t1</name>
</gene>
<keyword evidence="6" id="KW-0539">Nucleus</keyword>
<keyword evidence="4" id="KW-0747">Spliceosome</keyword>
<dbReference type="Proteomes" id="UP001061958">
    <property type="component" value="Unassembled WGS sequence"/>
</dbReference>
<dbReference type="OrthoDB" id="205794at2759"/>
<dbReference type="PANTHER" id="PTHR13296">
    <property type="entry name" value="BCAS2 PROTEIN"/>
    <property type="match status" value="1"/>
</dbReference>
<keyword evidence="9" id="KW-1185">Reference proteome</keyword>
<comment type="similarity">
    <text evidence="2">Belongs to the SPF27 family.</text>
</comment>
<dbReference type="GO" id="GO:0006397">
    <property type="term" value="P:mRNA processing"/>
    <property type="evidence" value="ECO:0007669"/>
    <property type="project" value="UniProtKB-KW"/>
</dbReference>
<keyword evidence="3" id="KW-0507">mRNA processing</keyword>
<evidence type="ECO:0000256" key="2">
    <source>
        <dbReference type="ARBA" id="ARBA00010788"/>
    </source>
</evidence>